<evidence type="ECO:0000313" key="2">
    <source>
        <dbReference type="Proteomes" id="UP001060085"/>
    </source>
</evidence>
<proteinExistence type="predicted"/>
<keyword evidence="2" id="KW-1185">Reference proteome</keyword>
<comment type="caution">
    <text evidence="1">The sequence shown here is derived from an EMBL/GenBank/DDBJ whole genome shotgun (WGS) entry which is preliminary data.</text>
</comment>
<name>A0ACC0BNF6_CATRO</name>
<dbReference type="EMBL" id="CM044703">
    <property type="protein sequence ID" value="KAI5674181.1"/>
    <property type="molecule type" value="Genomic_DNA"/>
</dbReference>
<accession>A0ACC0BNF6</accession>
<dbReference type="Proteomes" id="UP001060085">
    <property type="component" value="Linkage Group LG03"/>
</dbReference>
<sequence length="1292" mass="144554">MEGIEMDNPLENQSTGESSDEVCATIISRFSDAANEHHLHVCSTVGAMSQELKDQNLPLKPLSYFGATCSSLHRLSTTSETEIPGHIVDSLITILSLVISEFDDFKDAVLRKKFDYLSDILMRVLRLKAVGPNGIVPGLKCVSRLLTSVRENVAWENAAQLYGVLVGYITDDRAKVRKQSHVCLHEVLMRYQMSPVNASLLPSASENLTKVFERFLLLAGGSNANTSEGPKGAQEVLYVLDALKYCLPYMSAKPSTSILKYFKSLLELRQPLVTRRITDCLNAVFLNQSGEASSEVLLDLLCSLASSVSSNESSADSMTFTARLLDVGMRRVYSLNRQICVVKLPVVFTALNDILASEHEEALLAAMQAHKSLIQTCIDESLIKQGVDLVTSSDSTNTRKTMPTIIEKLCATIGSLLDYHYSTVWDMSFQIVSAMFDKLGQYSSYFLRGTLKSLADMQELPDEDFPFRKQLHECVGSAVVAMGPQTFLSLLPLKLDSPDLSEANLWLFPILKQYIVGARLSFFTESILSLVRVMKQKSKMLEQEGRIYLARSVDGIVYSLWSLLPSFCNYPMDTAESFKDLGKALISALRDEPDVRGIICSSLQILIQQNKSILEPEDEISITERSSSEERAIAHYDSQVAADNLSVLKSSARALLSVLSEVFFKSSKDTSGALQKTIGELASISEKEVVTRFFKTTMQKLLKVTQEASKAENSRTSNSMQVDHSSEENSLSLTRAQFFDLAVSLLPGLDAKEIDLLFVAIRPGLKDAEGLVQKKAYKVLSMILKNSDEFIARKLEELLNLMIEVLPSCHFSAKRHRLDCLYFLVVHVTKDPSELNRHEVITSFLTEIILALKETNKRTRNRAYDIIVQIGHSCGDEEKGGRKENLHQFFNMVAGGLAGETPHMISAAVKGLARLSYEFGDLISSAYNILPSTFLLLQRKNREIIKASLGLLKVLVAKSQSENLETHLRGMVEGLLNWQGSSKDHFKAKIKLLLEMLVKKCGLEAVKRVMPEEHMKLLTNIRKIKERRERKLASNSEDGRSQMSKATTSRLSRWNHSKIFSDFGDEATENSDVDYMDADSSDRQMKTSESKSRASSLRSKRTRNSKRSLQEDLFGQGDDEPLDLLDRRKTRSALRSSEHLKRKSESDDELEIDTEGRLVIHENDKKPKTKREMPSDNAFDRKSQAGSQVSSRNAQKRRKTSESSGWAYTGNEYASKKAGGDLKRKDKLEPYAYWPLDRKILSRRSEHKAAARKGMASVVKLTKKLEGKSVSSALSVKGVKQKKKGTQRKTRH</sequence>
<organism evidence="1 2">
    <name type="scientific">Catharanthus roseus</name>
    <name type="common">Madagascar periwinkle</name>
    <name type="synonym">Vinca rosea</name>
    <dbReference type="NCBI Taxonomy" id="4058"/>
    <lineage>
        <taxon>Eukaryota</taxon>
        <taxon>Viridiplantae</taxon>
        <taxon>Streptophyta</taxon>
        <taxon>Embryophyta</taxon>
        <taxon>Tracheophyta</taxon>
        <taxon>Spermatophyta</taxon>
        <taxon>Magnoliopsida</taxon>
        <taxon>eudicotyledons</taxon>
        <taxon>Gunneridae</taxon>
        <taxon>Pentapetalae</taxon>
        <taxon>asterids</taxon>
        <taxon>lamiids</taxon>
        <taxon>Gentianales</taxon>
        <taxon>Apocynaceae</taxon>
        <taxon>Rauvolfioideae</taxon>
        <taxon>Vinceae</taxon>
        <taxon>Catharanthinae</taxon>
        <taxon>Catharanthus</taxon>
    </lineage>
</organism>
<gene>
    <name evidence="1" type="ORF">M9H77_14545</name>
</gene>
<reference evidence="2" key="1">
    <citation type="journal article" date="2023" name="Nat. Plants">
        <title>Single-cell RNA sequencing provides a high-resolution roadmap for understanding the multicellular compartmentation of specialized metabolism.</title>
        <authorList>
            <person name="Sun S."/>
            <person name="Shen X."/>
            <person name="Li Y."/>
            <person name="Li Y."/>
            <person name="Wang S."/>
            <person name="Li R."/>
            <person name="Zhang H."/>
            <person name="Shen G."/>
            <person name="Guo B."/>
            <person name="Wei J."/>
            <person name="Xu J."/>
            <person name="St-Pierre B."/>
            <person name="Chen S."/>
            <person name="Sun C."/>
        </authorList>
    </citation>
    <scope>NUCLEOTIDE SEQUENCE [LARGE SCALE GENOMIC DNA]</scope>
</reference>
<evidence type="ECO:0000313" key="1">
    <source>
        <dbReference type="EMBL" id="KAI5674181.1"/>
    </source>
</evidence>
<protein>
    <submittedName>
        <fullName evidence="1">Uncharacterized protein</fullName>
    </submittedName>
</protein>